<name>A0A512PPR0_9LACO</name>
<organism evidence="1 2">
    <name type="scientific">Lentilactobacillus rapi</name>
    <dbReference type="NCBI Taxonomy" id="481723"/>
    <lineage>
        <taxon>Bacteria</taxon>
        <taxon>Bacillati</taxon>
        <taxon>Bacillota</taxon>
        <taxon>Bacilli</taxon>
        <taxon>Lactobacillales</taxon>
        <taxon>Lactobacillaceae</taxon>
        <taxon>Lentilactobacillus</taxon>
    </lineage>
</organism>
<reference evidence="1 2" key="1">
    <citation type="submission" date="2019-07" db="EMBL/GenBank/DDBJ databases">
        <title>Whole genome shotgun sequence of Lactobacillus rapi NBRC 109618.</title>
        <authorList>
            <person name="Hosoyama A."/>
            <person name="Uohara A."/>
            <person name="Ohji S."/>
            <person name="Ichikawa N."/>
        </authorList>
    </citation>
    <scope>NUCLEOTIDE SEQUENCE [LARGE SCALE GENOMIC DNA]</scope>
    <source>
        <strain evidence="1 2">NBRC 109618</strain>
    </source>
</reference>
<evidence type="ECO:0000313" key="2">
    <source>
        <dbReference type="Proteomes" id="UP000321569"/>
    </source>
</evidence>
<comment type="caution">
    <text evidence="1">The sequence shown here is derived from an EMBL/GenBank/DDBJ whole genome shotgun (WGS) entry which is preliminary data.</text>
</comment>
<evidence type="ECO:0000313" key="1">
    <source>
        <dbReference type="EMBL" id="GEP73183.1"/>
    </source>
</evidence>
<proteinExistence type="predicted"/>
<accession>A0A512PPR0</accession>
<dbReference type="AlphaFoldDB" id="A0A512PPR0"/>
<dbReference type="EMBL" id="BKAM01000055">
    <property type="protein sequence ID" value="GEP73183.1"/>
    <property type="molecule type" value="Genomic_DNA"/>
</dbReference>
<gene>
    <name evidence="1" type="ORF">LRA02_20510</name>
</gene>
<dbReference type="Proteomes" id="UP000321569">
    <property type="component" value="Unassembled WGS sequence"/>
</dbReference>
<sequence>MITDSSNRKWYWPDPNGSGALPQSLTLSLQDVNDDNYTVEVYLDNQLAYFGKHDELSDLPF</sequence>
<protein>
    <submittedName>
        <fullName evidence="1">Uncharacterized protein</fullName>
    </submittedName>
</protein>